<sequence>MGNETLQQMMQTDCTYVTYDETGYFSKIVSDYLSGNNNMKPFYEHEVSVAGVRAAIQNRRLFNTNRKLLVQVLQAQYAGLEMAPLLQQHIQQLGEDNTFTITTAHQPNIFTGPFYFAYKILHTVKLAATLAKELPDCNFVPVYYMGSEDADLDEVGTATIQGKKYQWKTSQTGAVGRMKVDKAFLQLMTEMRGQLGVQPFGEEVVNLFQTYYTEGISIQQATLGLVNALFGEYGVVVLVPDHPEYKSAFAPVLEKELREQFSHKAVSETLEQLSKHYKVQAGGRDINLFYLTDTGRERIEFPAFTLEQLLDELKTNPERFSPNVILRGVLQETLLPDVAFIGGGGELAYWLELKKVFAAAGVPYPVLVLRNSFVWVEEKRAEQLADMGLDLADWFMPMHDQMNKITRVKSENATSLEQELAAMKQVYSTIEDAACKVDKSLHQHVQALRTQTMKKLEQLEKKMLRAEKRKFVHEGERLEQIRKELFPDNNLQERVENMSNLYARYGKEMMDVILQHSLALEQRFGVITIR</sequence>
<evidence type="ECO:0000256" key="2">
    <source>
        <dbReference type="HAMAP-Rule" id="MF_01867"/>
    </source>
</evidence>
<reference evidence="5" key="2">
    <citation type="submission" date="2020-09" db="EMBL/GenBank/DDBJ databases">
        <authorList>
            <person name="Sun Q."/>
            <person name="Zhou Y."/>
        </authorList>
    </citation>
    <scope>NUCLEOTIDE SEQUENCE</scope>
    <source>
        <strain evidence="5">CGMCC 1.15290</strain>
    </source>
</reference>
<evidence type="ECO:0000313" key="6">
    <source>
        <dbReference type="Proteomes" id="UP000627292"/>
    </source>
</evidence>
<dbReference type="HAMAP" id="MF_01867">
    <property type="entry name" value="BshC"/>
    <property type="match status" value="1"/>
</dbReference>
<feature type="coiled-coil region" evidence="2">
    <location>
        <begin position="413"/>
        <end position="476"/>
    </location>
</feature>
<feature type="domain" description="Bacillithiol biosynthesis BshC C-terminal coiled-coil" evidence="4">
    <location>
        <begin position="374"/>
        <end position="528"/>
    </location>
</feature>
<gene>
    <name evidence="2 5" type="primary">bshC</name>
    <name evidence="5" type="ORF">GCM10011379_24630</name>
</gene>
<accession>A0A917IZP2</accession>
<dbReference type="InterPro" id="IPR011199">
    <property type="entry name" value="Bacillithiol_biosynth_BshC"/>
</dbReference>
<feature type="domain" description="Bacillithiol biosynthesis BshC N-terminal Rossmann-like" evidence="3">
    <location>
        <begin position="14"/>
        <end position="371"/>
    </location>
</feature>
<proteinExistence type="inferred from homology"/>
<comment type="similarity">
    <text evidence="2">Belongs to the BshC family.</text>
</comment>
<comment type="caution">
    <text evidence="5">The sequence shown here is derived from an EMBL/GenBank/DDBJ whole genome shotgun (WGS) entry which is preliminary data.</text>
</comment>
<name>A0A917IZP2_9BACT</name>
<dbReference type="AlphaFoldDB" id="A0A917IZP2"/>
<evidence type="ECO:0000259" key="3">
    <source>
        <dbReference type="Pfam" id="PF10079"/>
    </source>
</evidence>
<dbReference type="GO" id="GO:0016874">
    <property type="term" value="F:ligase activity"/>
    <property type="evidence" value="ECO:0007669"/>
    <property type="project" value="UniProtKB-UniRule"/>
</dbReference>
<evidence type="ECO:0000259" key="4">
    <source>
        <dbReference type="Pfam" id="PF24850"/>
    </source>
</evidence>
<evidence type="ECO:0000313" key="5">
    <source>
        <dbReference type="EMBL" id="GGH68382.1"/>
    </source>
</evidence>
<dbReference type="Proteomes" id="UP000627292">
    <property type="component" value="Unassembled WGS sequence"/>
</dbReference>
<protein>
    <recommendedName>
        <fullName evidence="2">Putative cysteine ligase BshC</fullName>
        <ecNumber evidence="2">6.-.-.-</ecNumber>
    </recommendedName>
</protein>
<dbReference type="EC" id="6.-.-.-" evidence="2"/>
<keyword evidence="2" id="KW-0175">Coiled coil</keyword>
<dbReference type="Pfam" id="PF24850">
    <property type="entry name" value="CC_BshC"/>
    <property type="match status" value="1"/>
</dbReference>
<reference evidence="5" key="1">
    <citation type="journal article" date="2014" name="Int. J. Syst. Evol. Microbiol.">
        <title>Complete genome sequence of Corynebacterium casei LMG S-19264T (=DSM 44701T), isolated from a smear-ripened cheese.</title>
        <authorList>
            <consortium name="US DOE Joint Genome Institute (JGI-PGF)"/>
            <person name="Walter F."/>
            <person name="Albersmeier A."/>
            <person name="Kalinowski J."/>
            <person name="Ruckert C."/>
        </authorList>
    </citation>
    <scope>NUCLEOTIDE SEQUENCE</scope>
    <source>
        <strain evidence="5">CGMCC 1.15290</strain>
    </source>
</reference>
<dbReference type="InterPro" id="IPR055398">
    <property type="entry name" value="Rossmann-like_BshC"/>
</dbReference>
<evidence type="ECO:0000256" key="1">
    <source>
        <dbReference type="ARBA" id="ARBA00022598"/>
    </source>
</evidence>
<dbReference type="NCBIfam" id="TIGR03998">
    <property type="entry name" value="thiol_BshC"/>
    <property type="match status" value="1"/>
</dbReference>
<dbReference type="Pfam" id="PF10079">
    <property type="entry name" value="Rossmann-like_BshC"/>
    <property type="match status" value="1"/>
</dbReference>
<dbReference type="EMBL" id="BMIB01000002">
    <property type="protein sequence ID" value="GGH68382.1"/>
    <property type="molecule type" value="Genomic_DNA"/>
</dbReference>
<dbReference type="InterPro" id="IPR055399">
    <property type="entry name" value="CC_BshC"/>
</dbReference>
<keyword evidence="1 2" id="KW-0436">Ligase</keyword>
<organism evidence="5 6">
    <name type="scientific">Filimonas zeae</name>
    <dbReference type="NCBI Taxonomy" id="1737353"/>
    <lineage>
        <taxon>Bacteria</taxon>
        <taxon>Pseudomonadati</taxon>
        <taxon>Bacteroidota</taxon>
        <taxon>Chitinophagia</taxon>
        <taxon>Chitinophagales</taxon>
        <taxon>Chitinophagaceae</taxon>
        <taxon>Filimonas</taxon>
    </lineage>
</organism>
<keyword evidence="6" id="KW-1185">Reference proteome</keyword>